<gene>
    <name evidence="2" type="ORF">GMD42_06020</name>
</gene>
<dbReference type="AlphaFoldDB" id="A0A6I3S0N7"/>
<proteinExistence type="predicted"/>
<dbReference type="PANTHER" id="PTHR43317:SF1">
    <property type="entry name" value="THERMOSPERMINE SYNTHASE ACAULIS5"/>
    <property type="match status" value="1"/>
</dbReference>
<dbReference type="Pfam" id="PF01564">
    <property type="entry name" value="Spermine_synth"/>
    <property type="match status" value="1"/>
</dbReference>
<dbReference type="InterPro" id="IPR029063">
    <property type="entry name" value="SAM-dependent_MTases_sf"/>
</dbReference>
<dbReference type="PANTHER" id="PTHR43317">
    <property type="entry name" value="THERMOSPERMINE SYNTHASE ACAULIS5"/>
    <property type="match status" value="1"/>
</dbReference>
<organism evidence="2 3">
    <name type="scientific">Parasutterella excrementihominis</name>
    <dbReference type="NCBI Taxonomy" id="487175"/>
    <lineage>
        <taxon>Bacteria</taxon>
        <taxon>Pseudomonadati</taxon>
        <taxon>Pseudomonadota</taxon>
        <taxon>Betaproteobacteria</taxon>
        <taxon>Burkholderiales</taxon>
        <taxon>Sutterellaceae</taxon>
        <taxon>Parasutterella</taxon>
    </lineage>
</organism>
<dbReference type="Proteomes" id="UP000462362">
    <property type="component" value="Unassembled WGS sequence"/>
</dbReference>
<dbReference type="Gene3D" id="3.40.50.150">
    <property type="entry name" value="Vaccinia Virus protein VP39"/>
    <property type="match status" value="1"/>
</dbReference>
<dbReference type="RefSeq" id="WP_008811762.1">
    <property type="nucleotide sequence ID" value="NZ_CAJUON010000013.1"/>
</dbReference>
<sequence length="250" mass="28675">MAKTKRTPVDFSELGGFRYLHFGSEWIQGGMRINRPYSLALEYQQYMLALLFFRPEPKDILQLGLGAGGLAKYTWKYFPEAHTKVVEISEDVYMASRMWFKMPDDDDHLEVVFEDCKKYLAGAANTADWLLVDIYDAEAWGPVYDDVPFYRLCKKALRDGGISSYNVFGGEDFTKSLDNISKAFDGRVLVMPDVAEGNRIILAKKGPKENYSVELLDQRAAELQASRHLPAKKIWKKLKQENNLKGEFQF</sequence>
<dbReference type="GO" id="GO:0006596">
    <property type="term" value="P:polyamine biosynthetic process"/>
    <property type="evidence" value="ECO:0007669"/>
    <property type="project" value="UniProtKB-KW"/>
</dbReference>
<reference evidence="2 3" key="1">
    <citation type="journal article" date="2019" name="Nat. Med.">
        <title>A library of human gut bacterial isolates paired with longitudinal multiomics data enables mechanistic microbiome research.</title>
        <authorList>
            <person name="Poyet M."/>
            <person name="Groussin M."/>
            <person name="Gibbons S.M."/>
            <person name="Avila-Pacheco J."/>
            <person name="Jiang X."/>
            <person name="Kearney S.M."/>
            <person name="Perrotta A.R."/>
            <person name="Berdy B."/>
            <person name="Zhao S."/>
            <person name="Lieberman T.D."/>
            <person name="Swanson P.K."/>
            <person name="Smith M."/>
            <person name="Roesemann S."/>
            <person name="Alexander J.E."/>
            <person name="Rich S.A."/>
            <person name="Livny J."/>
            <person name="Vlamakis H."/>
            <person name="Clish C."/>
            <person name="Bullock K."/>
            <person name="Deik A."/>
            <person name="Scott J."/>
            <person name="Pierce K.A."/>
            <person name="Xavier R.J."/>
            <person name="Alm E.J."/>
        </authorList>
    </citation>
    <scope>NUCLEOTIDE SEQUENCE [LARGE SCALE GENOMIC DNA]</scope>
    <source>
        <strain evidence="2 3">BIOML-A2</strain>
    </source>
</reference>
<evidence type="ECO:0000313" key="3">
    <source>
        <dbReference type="Proteomes" id="UP000462362"/>
    </source>
</evidence>
<protein>
    <submittedName>
        <fullName evidence="2">Spermidine synthase</fullName>
    </submittedName>
</protein>
<name>A0A6I3S0N7_9BURK</name>
<evidence type="ECO:0000256" key="1">
    <source>
        <dbReference type="ARBA" id="ARBA00023115"/>
    </source>
</evidence>
<dbReference type="SUPFAM" id="SSF53335">
    <property type="entry name" value="S-adenosyl-L-methionine-dependent methyltransferases"/>
    <property type="match status" value="1"/>
</dbReference>
<comment type="caution">
    <text evidence="2">The sequence shown here is derived from an EMBL/GenBank/DDBJ whole genome shotgun (WGS) entry which is preliminary data.</text>
</comment>
<accession>A0A6I3S0N7</accession>
<dbReference type="EMBL" id="WNCL01000014">
    <property type="protein sequence ID" value="MTU43183.1"/>
    <property type="molecule type" value="Genomic_DNA"/>
</dbReference>
<keyword evidence="1" id="KW-0620">Polyamine biosynthesis</keyword>
<evidence type="ECO:0000313" key="2">
    <source>
        <dbReference type="EMBL" id="MTU43183.1"/>
    </source>
</evidence>